<evidence type="ECO:0000313" key="7">
    <source>
        <dbReference type="Proteomes" id="UP000445000"/>
    </source>
</evidence>
<dbReference type="GO" id="GO:0046872">
    <property type="term" value="F:metal ion binding"/>
    <property type="evidence" value="ECO:0007669"/>
    <property type="project" value="UniProtKB-KW"/>
</dbReference>
<dbReference type="RefSeq" id="WP_202626854.1">
    <property type="nucleotide sequence ID" value="NZ_BLJN01000004.1"/>
</dbReference>
<organism evidence="6 7">
    <name type="scientific">Steroidobacter agaridevorans</name>
    <dbReference type="NCBI Taxonomy" id="2695856"/>
    <lineage>
        <taxon>Bacteria</taxon>
        <taxon>Pseudomonadati</taxon>
        <taxon>Pseudomonadota</taxon>
        <taxon>Gammaproteobacteria</taxon>
        <taxon>Steroidobacterales</taxon>
        <taxon>Steroidobacteraceae</taxon>
        <taxon>Steroidobacter</taxon>
    </lineage>
</organism>
<gene>
    <name evidence="6" type="ORF">GCM10011487_43230</name>
</gene>
<evidence type="ECO:0000256" key="3">
    <source>
        <dbReference type="ARBA" id="ARBA00023004"/>
    </source>
</evidence>
<dbReference type="SUPFAM" id="SSF50022">
    <property type="entry name" value="ISP domain"/>
    <property type="match status" value="1"/>
</dbReference>
<keyword evidence="7" id="KW-1185">Reference proteome</keyword>
<keyword evidence="3" id="KW-0408">Iron</keyword>
<reference evidence="7" key="1">
    <citation type="submission" date="2020-01" db="EMBL/GenBank/DDBJ databases">
        <title>'Steroidobacter agaridevorans' sp. nov., agar-degrading bacteria isolated from rhizosphere soils.</title>
        <authorList>
            <person name="Ikenaga M."/>
            <person name="Kataoka M."/>
            <person name="Murouchi A."/>
            <person name="Katsuragi S."/>
            <person name="Sakai M."/>
        </authorList>
    </citation>
    <scope>NUCLEOTIDE SEQUENCE [LARGE SCALE GENOMIC DNA]</scope>
    <source>
        <strain evidence="7">YU21-B</strain>
    </source>
</reference>
<keyword evidence="2" id="KW-0479">Metal-binding</keyword>
<evidence type="ECO:0000256" key="4">
    <source>
        <dbReference type="ARBA" id="ARBA00023014"/>
    </source>
</evidence>
<sequence>MSWKSHPQAPAADTEVCSLDSVPDGGCIEVGFGVDAQALRLIVLRSGGEAWAYVNLCPHFSLPLNSRPGEFLVTEDRHLMCAYHCALFRFHDGLCVDGPAKDRSLEAVPVTVVDGVVRIGVAG</sequence>
<keyword evidence="1" id="KW-0001">2Fe-2S</keyword>
<dbReference type="Proteomes" id="UP000445000">
    <property type="component" value="Unassembled WGS sequence"/>
</dbReference>
<comment type="caution">
    <text evidence="6">The sequence shown here is derived from an EMBL/GenBank/DDBJ whole genome shotgun (WGS) entry which is preliminary data.</text>
</comment>
<dbReference type="GO" id="GO:0051537">
    <property type="term" value="F:2 iron, 2 sulfur cluster binding"/>
    <property type="evidence" value="ECO:0007669"/>
    <property type="project" value="UniProtKB-KW"/>
</dbReference>
<dbReference type="AlphaFoldDB" id="A0A829YHE9"/>
<dbReference type="PROSITE" id="PS51296">
    <property type="entry name" value="RIESKE"/>
    <property type="match status" value="1"/>
</dbReference>
<dbReference type="InterPro" id="IPR017941">
    <property type="entry name" value="Rieske_2Fe-2S"/>
</dbReference>
<evidence type="ECO:0000313" key="6">
    <source>
        <dbReference type="EMBL" id="GFE82323.1"/>
    </source>
</evidence>
<proteinExistence type="predicted"/>
<evidence type="ECO:0000259" key="5">
    <source>
        <dbReference type="PROSITE" id="PS51296"/>
    </source>
</evidence>
<dbReference type="Gene3D" id="2.102.10.10">
    <property type="entry name" value="Rieske [2Fe-2S] iron-sulphur domain"/>
    <property type="match status" value="1"/>
</dbReference>
<dbReference type="PANTHER" id="PTHR40261:SF1">
    <property type="entry name" value="RIESKE DOMAIN-CONTAINING PROTEIN"/>
    <property type="match status" value="1"/>
</dbReference>
<dbReference type="PANTHER" id="PTHR40261">
    <property type="match status" value="1"/>
</dbReference>
<dbReference type="Pfam" id="PF00355">
    <property type="entry name" value="Rieske"/>
    <property type="match status" value="1"/>
</dbReference>
<evidence type="ECO:0000256" key="2">
    <source>
        <dbReference type="ARBA" id="ARBA00022723"/>
    </source>
</evidence>
<evidence type="ECO:0000256" key="1">
    <source>
        <dbReference type="ARBA" id="ARBA00022714"/>
    </source>
</evidence>
<dbReference type="InterPro" id="IPR036922">
    <property type="entry name" value="Rieske_2Fe-2S_sf"/>
</dbReference>
<keyword evidence="4" id="KW-0411">Iron-sulfur</keyword>
<protein>
    <recommendedName>
        <fullName evidence="5">Rieske domain-containing protein</fullName>
    </recommendedName>
</protein>
<dbReference type="EMBL" id="BLJN01000004">
    <property type="protein sequence ID" value="GFE82323.1"/>
    <property type="molecule type" value="Genomic_DNA"/>
</dbReference>
<accession>A0A829YHE9</accession>
<feature type="domain" description="Rieske" evidence="5">
    <location>
        <begin position="14"/>
        <end position="119"/>
    </location>
</feature>
<name>A0A829YHE9_9GAMM</name>